<sequence>MDFVKGIWCMQLSDNVVIEYLGPVQSHVLVPSIKLVKKTEVRMDLVVSDNFAIEYLGFCSCSCCPMWSVAVYAPLNMELHCSYLITCIDLCRPVSVSINNYTKTKPEAESFENHAVHHVQIPEAE</sequence>
<evidence type="ECO:0000313" key="3">
    <source>
        <dbReference type="Proteomes" id="UP000000305"/>
    </source>
</evidence>
<gene>
    <name evidence="1" type="ORF">DAPPUDRAFT_321841</name>
    <name evidence="2" type="ORF">DAPPUDRAFT_321842</name>
</gene>
<proteinExistence type="predicted"/>
<dbReference type="EMBL" id="GL732565">
    <property type="protein sequence ID" value="EFX76965.1"/>
    <property type="molecule type" value="Genomic_DNA"/>
</dbReference>
<dbReference type="EMBL" id="GL732565">
    <property type="protein sequence ID" value="EFX77047.1"/>
    <property type="molecule type" value="Genomic_DNA"/>
</dbReference>
<accession>E9GU28</accession>
<name>E9GU28_DAPPU</name>
<dbReference type="HOGENOM" id="CLU_1994892_0_0_1"/>
<evidence type="ECO:0000313" key="1">
    <source>
        <dbReference type="EMBL" id="EFX76965.1"/>
    </source>
</evidence>
<dbReference type="KEGG" id="dpx:DAPPUDRAFT_321842"/>
<dbReference type="AlphaFoldDB" id="E9GU28"/>
<protein>
    <submittedName>
        <fullName evidence="1">Uncharacterized protein</fullName>
    </submittedName>
</protein>
<dbReference type="Proteomes" id="UP000000305">
    <property type="component" value="Unassembled WGS sequence"/>
</dbReference>
<organism evidence="1 3">
    <name type="scientific">Daphnia pulex</name>
    <name type="common">Water flea</name>
    <dbReference type="NCBI Taxonomy" id="6669"/>
    <lineage>
        <taxon>Eukaryota</taxon>
        <taxon>Metazoa</taxon>
        <taxon>Ecdysozoa</taxon>
        <taxon>Arthropoda</taxon>
        <taxon>Crustacea</taxon>
        <taxon>Branchiopoda</taxon>
        <taxon>Diplostraca</taxon>
        <taxon>Cladocera</taxon>
        <taxon>Anomopoda</taxon>
        <taxon>Daphniidae</taxon>
        <taxon>Daphnia</taxon>
    </lineage>
</organism>
<dbReference type="KEGG" id="dpx:DAPPUDRAFT_321841"/>
<reference evidence="1 3" key="1">
    <citation type="journal article" date="2011" name="Science">
        <title>The ecoresponsive genome of Daphnia pulex.</title>
        <authorList>
            <person name="Colbourne J.K."/>
            <person name="Pfrender M.E."/>
            <person name="Gilbert D."/>
            <person name="Thomas W.K."/>
            <person name="Tucker A."/>
            <person name="Oakley T.H."/>
            <person name="Tokishita S."/>
            <person name="Aerts A."/>
            <person name="Arnold G.J."/>
            <person name="Basu M.K."/>
            <person name="Bauer D.J."/>
            <person name="Caceres C.E."/>
            <person name="Carmel L."/>
            <person name="Casola C."/>
            <person name="Choi J.H."/>
            <person name="Detter J.C."/>
            <person name="Dong Q."/>
            <person name="Dusheyko S."/>
            <person name="Eads B.D."/>
            <person name="Frohlich T."/>
            <person name="Geiler-Samerotte K.A."/>
            <person name="Gerlach D."/>
            <person name="Hatcher P."/>
            <person name="Jogdeo S."/>
            <person name="Krijgsveld J."/>
            <person name="Kriventseva E.V."/>
            <person name="Kultz D."/>
            <person name="Laforsch C."/>
            <person name="Lindquist E."/>
            <person name="Lopez J."/>
            <person name="Manak J.R."/>
            <person name="Muller J."/>
            <person name="Pangilinan J."/>
            <person name="Patwardhan R.P."/>
            <person name="Pitluck S."/>
            <person name="Pritham E.J."/>
            <person name="Rechtsteiner A."/>
            <person name="Rho M."/>
            <person name="Rogozin I.B."/>
            <person name="Sakarya O."/>
            <person name="Salamov A."/>
            <person name="Schaack S."/>
            <person name="Shapiro H."/>
            <person name="Shiga Y."/>
            <person name="Skalitzky C."/>
            <person name="Smith Z."/>
            <person name="Souvorov A."/>
            <person name="Sung W."/>
            <person name="Tang Z."/>
            <person name="Tsuchiya D."/>
            <person name="Tu H."/>
            <person name="Vos H."/>
            <person name="Wang M."/>
            <person name="Wolf Y.I."/>
            <person name="Yamagata H."/>
            <person name="Yamada T."/>
            <person name="Ye Y."/>
            <person name="Shaw J.R."/>
            <person name="Andrews J."/>
            <person name="Crease T.J."/>
            <person name="Tang H."/>
            <person name="Lucas S.M."/>
            <person name="Robertson H.M."/>
            <person name="Bork P."/>
            <person name="Koonin E.V."/>
            <person name="Zdobnov E.M."/>
            <person name="Grigoriev I.V."/>
            <person name="Lynch M."/>
            <person name="Boore J.L."/>
        </authorList>
    </citation>
    <scope>NUCLEOTIDE SEQUENCE [LARGE SCALE GENOMIC DNA]</scope>
</reference>
<evidence type="ECO:0000313" key="2">
    <source>
        <dbReference type="EMBL" id="EFX77047.1"/>
    </source>
</evidence>
<keyword evidence="3" id="KW-1185">Reference proteome</keyword>